<keyword evidence="7" id="KW-1133">Transmembrane helix</keyword>
<dbReference type="Pfam" id="PF01146">
    <property type="entry name" value="Caveolin"/>
    <property type="match status" value="1"/>
</dbReference>
<comment type="similarity">
    <text evidence="2 6">Belongs to the caveolin family.</text>
</comment>
<evidence type="ECO:0000313" key="9">
    <source>
        <dbReference type="Proteomes" id="UP001163046"/>
    </source>
</evidence>
<dbReference type="PANTHER" id="PTHR10844">
    <property type="entry name" value="CAVEOLIN"/>
    <property type="match status" value="1"/>
</dbReference>
<protein>
    <recommendedName>
        <fullName evidence="6">Caveolin</fullName>
    </recommendedName>
</protein>
<keyword evidence="3 6" id="KW-1003">Cell membrane</keyword>
<evidence type="ECO:0000256" key="1">
    <source>
        <dbReference type="ARBA" id="ARBA00004202"/>
    </source>
</evidence>
<evidence type="ECO:0000256" key="5">
    <source>
        <dbReference type="ARBA" id="ARBA00023136"/>
    </source>
</evidence>
<comment type="subcellular location">
    <subcellularLocation>
        <location evidence="1 6">Cell membrane</location>
        <topology evidence="1 6">Peripheral membrane protein</topology>
    </subcellularLocation>
    <subcellularLocation>
        <location evidence="6">Golgi apparatus membrane</location>
        <topology evidence="6">Peripheral membrane protein</topology>
    </subcellularLocation>
    <subcellularLocation>
        <location evidence="6">Membrane</location>
        <location evidence="6">Caveola</location>
        <topology evidence="6">Peripheral membrane protein</topology>
    </subcellularLocation>
</comment>
<comment type="function">
    <text evidence="6">May act as a scaffolding protein within caveolar membranes. Interacts directly with G-protein alpha subunits and can functionally regulate their activity.</text>
</comment>
<dbReference type="Proteomes" id="UP001163046">
    <property type="component" value="Unassembled WGS sequence"/>
</dbReference>
<dbReference type="GO" id="GO:0000139">
    <property type="term" value="C:Golgi membrane"/>
    <property type="evidence" value="ECO:0007669"/>
    <property type="project" value="UniProtKB-SubCell"/>
</dbReference>
<evidence type="ECO:0000256" key="7">
    <source>
        <dbReference type="SAM" id="Phobius"/>
    </source>
</evidence>
<evidence type="ECO:0000256" key="3">
    <source>
        <dbReference type="ARBA" id="ARBA00022475"/>
    </source>
</evidence>
<feature type="transmembrane region" description="Helical" evidence="7">
    <location>
        <begin position="67"/>
        <end position="88"/>
    </location>
</feature>
<evidence type="ECO:0000313" key="8">
    <source>
        <dbReference type="EMBL" id="KAJ7369598.1"/>
    </source>
</evidence>
<dbReference type="AlphaFoldDB" id="A0A9X0CPM6"/>
<dbReference type="GO" id="GO:0060090">
    <property type="term" value="F:molecular adaptor activity"/>
    <property type="evidence" value="ECO:0007669"/>
    <property type="project" value="TreeGrafter"/>
</dbReference>
<name>A0A9X0CPM6_9CNID</name>
<dbReference type="InterPro" id="IPR001612">
    <property type="entry name" value="Caveolin"/>
</dbReference>
<evidence type="ECO:0000256" key="4">
    <source>
        <dbReference type="ARBA" id="ARBA00023034"/>
    </source>
</evidence>
<dbReference type="GO" id="GO:0070836">
    <property type="term" value="P:caveola assembly"/>
    <property type="evidence" value="ECO:0007669"/>
    <property type="project" value="InterPro"/>
</dbReference>
<organism evidence="8 9">
    <name type="scientific">Desmophyllum pertusum</name>
    <dbReference type="NCBI Taxonomy" id="174260"/>
    <lineage>
        <taxon>Eukaryota</taxon>
        <taxon>Metazoa</taxon>
        <taxon>Cnidaria</taxon>
        <taxon>Anthozoa</taxon>
        <taxon>Hexacorallia</taxon>
        <taxon>Scleractinia</taxon>
        <taxon>Caryophylliina</taxon>
        <taxon>Caryophylliidae</taxon>
        <taxon>Desmophyllum</taxon>
    </lineage>
</organism>
<dbReference type="PANTHER" id="PTHR10844:SF19">
    <property type="entry name" value="CAVEOLIN-2"/>
    <property type="match status" value="1"/>
</dbReference>
<reference evidence="8" key="1">
    <citation type="submission" date="2023-01" db="EMBL/GenBank/DDBJ databases">
        <title>Genome assembly of the deep-sea coral Lophelia pertusa.</title>
        <authorList>
            <person name="Herrera S."/>
            <person name="Cordes E."/>
        </authorList>
    </citation>
    <scope>NUCLEOTIDE SEQUENCE</scope>
    <source>
        <strain evidence="8">USNM1676648</strain>
        <tissue evidence="8">Polyp</tissue>
    </source>
</reference>
<sequence>MSRGNTDTVELVAPVTLNMANRDPTDRNSFLKVHFMDVFAEPEGFHSDDCVYDTAFNTYNCSKNCCYWFLSFVCGVPLAFWFGCYFACMGFEYIWCVMPCTRAWMIEIECIGKKYAHCIKTFCDPCFESIGKMCSKINVKTETV</sequence>
<proteinExistence type="inferred from homology"/>
<dbReference type="EMBL" id="MU826901">
    <property type="protein sequence ID" value="KAJ7369598.1"/>
    <property type="molecule type" value="Genomic_DNA"/>
</dbReference>
<keyword evidence="7" id="KW-0812">Transmembrane</keyword>
<evidence type="ECO:0000256" key="6">
    <source>
        <dbReference type="RuleBase" id="RU000680"/>
    </source>
</evidence>
<comment type="caution">
    <text evidence="8">The sequence shown here is derived from an EMBL/GenBank/DDBJ whole genome shotgun (WGS) entry which is preliminary data.</text>
</comment>
<accession>A0A9X0CPM6</accession>
<keyword evidence="4 6" id="KW-0333">Golgi apparatus</keyword>
<keyword evidence="9" id="KW-1185">Reference proteome</keyword>
<evidence type="ECO:0000256" key="2">
    <source>
        <dbReference type="ARBA" id="ARBA00010988"/>
    </source>
</evidence>
<dbReference type="GO" id="GO:0005901">
    <property type="term" value="C:caveola"/>
    <property type="evidence" value="ECO:0007669"/>
    <property type="project" value="UniProtKB-SubCell"/>
</dbReference>
<gene>
    <name evidence="8" type="primary">CAV1_4</name>
    <name evidence="8" type="ORF">OS493_037725</name>
</gene>
<keyword evidence="5 6" id="KW-0472">Membrane</keyword>
<dbReference type="OrthoDB" id="5917823at2759"/>